<name>A0AAI8YR05_9PEZI</name>
<organism evidence="2 3">
    <name type="scientific">Anthostomella pinea</name>
    <dbReference type="NCBI Taxonomy" id="933095"/>
    <lineage>
        <taxon>Eukaryota</taxon>
        <taxon>Fungi</taxon>
        <taxon>Dikarya</taxon>
        <taxon>Ascomycota</taxon>
        <taxon>Pezizomycotina</taxon>
        <taxon>Sordariomycetes</taxon>
        <taxon>Xylariomycetidae</taxon>
        <taxon>Xylariales</taxon>
        <taxon>Xylariaceae</taxon>
        <taxon>Anthostomella</taxon>
    </lineage>
</organism>
<proteinExistence type="predicted"/>
<keyword evidence="3" id="KW-1185">Reference proteome</keyword>
<feature type="region of interest" description="Disordered" evidence="1">
    <location>
        <begin position="611"/>
        <end position="648"/>
    </location>
</feature>
<feature type="compositionally biased region" description="Basic and acidic residues" evidence="1">
    <location>
        <begin position="375"/>
        <end position="403"/>
    </location>
</feature>
<evidence type="ECO:0000313" key="3">
    <source>
        <dbReference type="Proteomes" id="UP001295740"/>
    </source>
</evidence>
<dbReference type="EMBL" id="CAUWAG010000020">
    <property type="protein sequence ID" value="CAJ2514150.1"/>
    <property type="molecule type" value="Genomic_DNA"/>
</dbReference>
<evidence type="ECO:0000313" key="2">
    <source>
        <dbReference type="EMBL" id="CAJ2514150.1"/>
    </source>
</evidence>
<feature type="compositionally biased region" description="Basic and acidic residues" evidence="1">
    <location>
        <begin position="343"/>
        <end position="359"/>
    </location>
</feature>
<gene>
    <name evidence="2" type="ORF">KHLLAP_LOCUS14618</name>
</gene>
<feature type="region of interest" description="Disordered" evidence="1">
    <location>
        <begin position="59"/>
        <end position="132"/>
    </location>
</feature>
<evidence type="ECO:0000256" key="1">
    <source>
        <dbReference type="SAM" id="MobiDB-lite"/>
    </source>
</evidence>
<dbReference type="AlphaFoldDB" id="A0AAI8YR05"/>
<feature type="region of interest" description="Disordered" evidence="1">
    <location>
        <begin position="778"/>
        <end position="799"/>
    </location>
</feature>
<feature type="region of interest" description="Disordered" evidence="1">
    <location>
        <begin position="568"/>
        <end position="592"/>
    </location>
</feature>
<reference evidence="2" key="1">
    <citation type="submission" date="2023-10" db="EMBL/GenBank/DDBJ databases">
        <authorList>
            <person name="Hackl T."/>
        </authorList>
    </citation>
    <scope>NUCLEOTIDE SEQUENCE</scope>
</reference>
<accession>A0AAI8YR05</accession>
<dbReference type="Proteomes" id="UP001295740">
    <property type="component" value="Unassembled WGS sequence"/>
</dbReference>
<feature type="compositionally biased region" description="Basic residues" evidence="1">
    <location>
        <begin position="830"/>
        <end position="845"/>
    </location>
</feature>
<protein>
    <submittedName>
        <fullName evidence="2">Uu.00g022690.m01.CDS01</fullName>
    </submittedName>
</protein>
<sequence length="865" mass="95078">MGLLSFLSRKPSGEGQYPPAILKAQAYDATVPALPPIRGTYPVAGNGRSILEQFHKSHPNLASIDPHDTAAPPPLVPRTRRDSIRSDGTGHPSTAASSQLADIRGRSQSAAGTRAQPKVELPPPPKKKFGPYRLPPKVPENLHYAFDTAEFTAPSPAFARTRASSHSGDSGSAKAFVDLLDAHSLIKPGDFYGRVEAAGARNYGEDVADRNLGENGSDLNLSGPQGSRARRTVPSTIDDEYEDDQPRRSRKRHSMGSGLRTKSAHANGARDTFPQRMSSRVPHEPAHPESTSMNESRVASKAEKTARRRSLPSYAVHSSTTDATRGSSNRRRIRVMDPNDFPEALRDRARAAAAQEDHTNSPPAKPNSKTTESPRITRDHVLHAKGKATEDHAQHTRKDYEYRSHHKRNSSEQTIPERDLLIRTRPTQHSSRRKTIGYDMPLSVPKSPSKRHTLQAPGVASHRGVKEEVTQQRSTPQSPRKARDRNMSSRHLGSITDLPNTLHALPTPQPAQASQVKPSSGRPVSQDGPNYHIRNRSIVSLSNKSIMPFGIKDSIPERTSSIRHWSLTSETGGSQSSNPFKPESGHTTNTSLDHAPILSLSKTMNLVPALESRTEPRARSSVKGIGLSSPIRSAAKSHRHKTSKDFNIDDYISSDDSYHLPSRPRGEDERDLLFADAGFGFTGSQLPGLPGMFDIASPKSVSSRSDRPKSLKASRTPYHLVAFSFSNVNELSTGKGPQHTNSQNRVSHFQMPAFSYTDSEDEDGDGIVNSSDEELSFDIPFSRTGAPRRDNPRGAMPWHENDTTRIVEEEDADLDDFSAIIRRRKEEKAKRRASHTSLRRVKGKGRAPDMPRLGLDDLSGYADAE</sequence>
<feature type="compositionally biased region" description="Polar residues" evidence="1">
    <location>
        <begin position="316"/>
        <end position="327"/>
    </location>
</feature>
<comment type="caution">
    <text evidence="2">The sequence shown here is derived from an EMBL/GenBank/DDBJ whole genome shotgun (WGS) entry which is preliminary data.</text>
</comment>
<feature type="region of interest" description="Disordered" evidence="1">
    <location>
        <begin position="825"/>
        <end position="865"/>
    </location>
</feature>
<feature type="compositionally biased region" description="Polar residues" evidence="1">
    <location>
        <begin position="91"/>
        <end position="111"/>
    </location>
</feature>
<feature type="region of interest" description="Disordered" evidence="1">
    <location>
        <begin position="208"/>
        <end position="536"/>
    </location>
</feature>